<feature type="transmembrane region" description="Helical" evidence="1">
    <location>
        <begin position="46"/>
        <end position="65"/>
    </location>
</feature>
<keyword evidence="1" id="KW-0472">Membrane</keyword>
<keyword evidence="1" id="KW-1133">Transmembrane helix</keyword>
<gene>
    <name evidence="2" type="ORF">DUNSADRAFT_6532</name>
</gene>
<reference evidence="2" key="1">
    <citation type="submission" date="2017-08" db="EMBL/GenBank/DDBJ databases">
        <authorList>
            <person name="Polle J.E."/>
            <person name="Barry K."/>
            <person name="Cushman J."/>
            <person name="Schmutz J."/>
            <person name="Tran D."/>
            <person name="Hathwaick L.T."/>
            <person name="Yim W.C."/>
            <person name="Jenkins J."/>
            <person name="Mckie-Krisberg Z.M."/>
            <person name="Prochnik S."/>
            <person name="Lindquist E."/>
            <person name="Dockter R.B."/>
            <person name="Adam C."/>
            <person name="Molina H."/>
            <person name="Bunkerborg J."/>
            <person name="Jin E."/>
            <person name="Buchheim M."/>
            <person name="Magnuson J."/>
        </authorList>
    </citation>
    <scope>NUCLEOTIDE SEQUENCE</scope>
    <source>
        <strain evidence="2">CCAP 19/18</strain>
    </source>
</reference>
<dbReference type="EMBL" id="MU069677">
    <property type="protein sequence ID" value="KAF5836062.1"/>
    <property type="molecule type" value="Genomic_DNA"/>
</dbReference>
<evidence type="ECO:0000313" key="3">
    <source>
        <dbReference type="Proteomes" id="UP000815325"/>
    </source>
</evidence>
<proteinExistence type="predicted"/>
<accession>A0ABQ7GN93</accession>
<organism evidence="2 3">
    <name type="scientific">Dunaliella salina</name>
    <name type="common">Green alga</name>
    <name type="synonym">Protococcus salinus</name>
    <dbReference type="NCBI Taxonomy" id="3046"/>
    <lineage>
        <taxon>Eukaryota</taxon>
        <taxon>Viridiplantae</taxon>
        <taxon>Chlorophyta</taxon>
        <taxon>core chlorophytes</taxon>
        <taxon>Chlorophyceae</taxon>
        <taxon>CS clade</taxon>
        <taxon>Chlamydomonadales</taxon>
        <taxon>Dunaliellaceae</taxon>
        <taxon>Dunaliella</taxon>
    </lineage>
</organism>
<name>A0ABQ7GN93_DUNSA</name>
<dbReference type="Proteomes" id="UP000815325">
    <property type="component" value="Unassembled WGS sequence"/>
</dbReference>
<comment type="caution">
    <text evidence="2">The sequence shown here is derived from an EMBL/GenBank/DDBJ whole genome shotgun (WGS) entry which is preliminary data.</text>
</comment>
<evidence type="ECO:0000256" key="1">
    <source>
        <dbReference type="SAM" id="Phobius"/>
    </source>
</evidence>
<evidence type="ECO:0000313" key="2">
    <source>
        <dbReference type="EMBL" id="KAF5836062.1"/>
    </source>
</evidence>
<keyword evidence="1" id="KW-0812">Transmembrane</keyword>
<sequence length="71" mass="7983">MSLVIMTSATSLFLEVGPSCICFPMYSIQCNRVLGFRFAGIFFDLLRSADCFFALLALCPAYAFFPQIFFT</sequence>
<keyword evidence="3" id="KW-1185">Reference proteome</keyword>
<protein>
    <submittedName>
        <fullName evidence="2">Uncharacterized protein</fullName>
    </submittedName>
</protein>